<accession>A0A1T1H7Q2</accession>
<keyword evidence="3 5" id="KW-1133">Transmembrane helix</keyword>
<feature type="transmembrane region" description="Helical" evidence="5">
    <location>
        <begin position="182"/>
        <end position="200"/>
    </location>
</feature>
<dbReference type="RefSeq" id="WP_078320847.1">
    <property type="nucleotide sequence ID" value="NZ_FXTS01000013.1"/>
</dbReference>
<dbReference type="InterPro" id="IPR051533">
    <property type="entry name" value="WaaL-like"/>
</dbReference>
<dbReference type="Pfam" id="PF04932">
    <property type="entry name" value="Wzy_C"/>
    <property type="match status" value="1"/>
</dbReference>
<protein>
    <recommendedName>
        <fullName evidence="6">O-antigen ligase-related domain-containing protein</fullName>
    </recommendedName>
</protein>
<feature type="transmembrane region" description="Helical" evidence="5">
    <location>
        <begin position="236"/>
        <end position="258"/>
    </location>
</feature>
<feature type="transmembrane region" description="Helical" evidence="5">
    <location>
        <begin position="152"/>
        <end position="170"/>
    </location>
</feature>
<feature type="transmembrane region" description="Helical" evidence="5">
    <location>
        <begin position="406"/>
        <end position="425"/>
    </location>
</feature>
<proteinExistence type="predicted"/>
<evidence type="ECO:0000259" key="6">
    <source>
        <dbReference type="Pfam" id="PF04932"/>
    </source>
</evidence>
<feature type="domain" description="O-antigen ligase-related" evidence="6">
    <location>
        <begin position="190"/>
        <end position="355"/>
    </location>
</feature>
<comment type="caution">
    <text evidence="7">The sequence shown here is derived from an EMBL/GenBank/DDBJ whole genome shotgun (WGS) entry which is preliminary data.</text>
</comment>
<dbReference type="PANTHER" id="PTHR37422:SF17">
    <property type="entry name" value="O-ANTIGEN LIGASE"/>
    <property type="match status" value="1"/>
</dbReference>
<name>A0A1T1H7Q2_OCELI</name>
<evidence type="ECO:0000256" key="3">
    <source>
        <dbReference type="ARBA" id="ARBA00022989"/>
    </source>
</evidence>
<comment type="subcellular location">
    <subcellularLocation>
        <location evidence="1">Membrane</location>
        <topology evidence="1">Multi-pass membrane protein</topology>
    </subcellularLocation>
</comment>
<dbReference type="GO" id="GO:0016020">
    <property type="term" value="C:membrane"/>
    <property type="evidence" value="ECO:0007669"/>
    <property type="project" value="UniProtKB-SubCell"/>
</dbReference>
<evidence type="ECO:0000256" key="4">
    <source>
        <dbReference type="ARBA" id="ARBA00023136"/>
    </source>
</evidence>
<evidence type="ECO:0000313" key="7">
    <source>
        <dbReference type="EMBL" id="OOV85909.1"/>
    </source>
</evidence>
<sequence length="434" mass="49637">MDFYYRFKPTDLLLLAAVFYAFFALAFEAVAELVFGISVLFLMFLVLKDRHFSIKKPPFYFLAFAILIAISSWVFMLIQQPEVADSSPRVESLANKFLFIPIALVLAGSVPKTFLLWGALGLSALLMPWLAGNGLEDVSDALMGQRTGFGRHPITMGMIYGVALIGLLVFSQRMIGSRLLSWRFLLWGFLVMVLLFAVWASQTRAIYLALAVLVALSLFALLFFACRRGGSFVRLFWLFTLSASLLVILSVVLFRLGYFDSIARKVLDESGVIQSLINGDLTGIPRNSFGLRIHFWVDAWHMGLDRFWSGWGEGGNHYLHEKAGNFFGDRHFVTVHNDLLELFLAYGLPGVLLFLSLLFWLTRRVFRLFKAGQMSLDFLVFYIFFMLFYLINGLFMSVLYFDESLLLWNVILSGYLGFVFKYQYFQNWMMADVE</sequence>
<dbReference type="AlphaFoldDB" id="A0A1T1H7Q2"/>
<dbReference type="STRING" id="966.BTA35_0216140"/>
<dbReference type="EMBL" id="MTSD02000011">
    <property type="protein sequence ID" value="OOV85909.1"/>
    <property type="molecule type" value="Genomic_DNA"/>
</dbReference>
<keyword evidence="8" id="KW-1185">Reference proteome</keyword>
<dbReference type="InterPro" id="IPR007016">
    <property type="entry name" value="O-antigen_ligase-rel_domated"/>
</dbReference>
<organism evidence="7 8">
    <name type="scientific">Oceanospirillum linum</name>
    <dbReference type="NCBI Taxonomy" id="966"/>
    <lineage>
        <taxon>Bacteria</taxon>
        <taxon>Pseudomonadati</taxon>
        <taxon>Pseudomonadota</taxon>
        <taxon>Gammaproteobacteria</taxon>
        <taxon>Oceanospirillales</taxon>
        <taxon>Oceanospirillaceae</taxon>
        <taxon>Oceanospirillum</taxon>
    </lineage>
</organism>
<keyword evidence="4 5" id="KW-0472">Membrane</keyword>
<feature type="transmembrane region" description="Helical" evidence="5">
    <location>
        <begin position="343"/>
        <end position="366"/>
    </location>
</feature>
<dbReference type="Proteomes" id="UP000190064">
    <property type="component" value="Unassembled WGS sequence"/>
</dbReference>
<feature type="transmembrane region" description="Helical" evidence="5">
    <location>
        <begin position="378"/>
        <end position="400"/>
    </location>
</feature>
<feature type="transmembrane region" description="Helical" evidence="5">
    <location>
        <begin position="206"/>
        <end position="224"/>
    </location>
</feature>
<keyword evidence="2 5" id="KW-0812">Transmembrane</keyword>
<reference evidence="7" key="1">
    <citation type="submission" date="2017-02" db="EMBL/GenBank/DDBJ databases">
        <title>Draft Genome Sequence of the Salt Water Bacterium Oceanospirillum linum ATCC 11336.</title>
        <authorList>
            <person name="Trachtenberg A.M."/>
            <person name="Carney J.G."/>
            <person name="Linnane J.D."/>
            <person name="Rheaume B.A."/>
            <person name="Pitts N.L."/>
            <person name="Mykles D.L."/>
            <person name="Maclea K.S."/>
        </authorList>
    </citation>
    <scope>NUCLEOTIDE SEQUENCE [LARGE SCALE GENOMIC DNA]</scope>
    <source>
        <strain evidence="7">ATCC 11336</strain>
    </source>
</reference>
<feature type="transmembrane region" description="Helical" evidence="5">
    <location>
        <begin position="59"/>
        <end position="78"/>
    </location>
</feature>
<gene>
    <name evidence="7" type="ORF">BTA35_0216140</name>
</gene>
<evidence type="ECO:0000256" key="5">
    <source>
        <dbReference type="SAM" id="Phobius"/>
    </source>
</evidence>
<evidence type="ECO:0000256" key="1">
    <source>
        <dbReference type="ARBA" id="ARBA00004141"/>
    </source>
</evidence>
<evidence type="ECO:0000313" key="8">
    <source>
        <dbReference type="Proteomes" id="UP000190064"/>
    </source>
</evidence>
<feature type="transmembrane region" description="Helical" evidence="5">
    <location>
        <begin position="20"/>
        <end position="47"/>
    </location>
</feature>
<evidence type="ECO:0000256" key="2">
    <source>
        <dbReference type="ARBA" id="ARBA00022692"/>
    </source>
</evidence>
<dbReference type="PANTHER" id="PTHR37422">
    <property type="entry name" value="TEICHURONIC ACID BIOSYNTHESIS PROTEIN TUAE"/>
    <property type="match status" value="1"/>
</dbReference>